<sequence length="155" mass="16696">MARGGARSRSGPAPTSTERSHKAKATAEGWTTLPADGRDGPLPAWPLISPSDREMDLWERLWESPQAVMWETLHLDFEVASYVRLLARAETPRSSAIIWGQVKQLAESLGLSASGMARNRWTIGAVNDDTDTDAPQAAVSAVADLSARLKAVSGE</sequence>
<accession>A0A514DER5</accession>
<dbReference type="Pfam" id="PF25673">
    <property type="entry name" value="Terminase_7"/>
    <property type="match status" value="1"/>
</dbReference>
<dbReference type="Proteomes" id="UP000316735">
    <property type="component" value="Segment"/>
</dbReference>
<dbReference type="GeneID" id="77931354"/>
<keyword evidence="3" id="KW-1185">Reference proteome</keyword>
<name>A0A514DER5_9CAUD</name>
<dbReference type="RefSeq" id="YP_010655445.1">
    <property type="nucleotide sequence ID" value="NC_070828.1"/>
</dbReference>
<feature type="region of interest" description="Disordered" evidence="1">
    <location>
        <begin position="1"/>
        <end position="36"/>
    </location>
</feature>
<organism evidence="2 3">
    <name type="scientific">Streptomyces phage Dubu</name>
    <dbReference type="NCBI Taxonomy" id="2591226"/>
    <lineage>
        <taxon>Viruses</taxon>
        <taxon>Duplodnaviria</taxon>
        <taxon>Heunggongvirae</taxon>
        <taxon>Uroviricota</taxon>
        <taxon>Caudoviricetes</taxon>
        <taxon>Dubuvirus</taxon>
        <taxon>Dubuvirus dubu</taxon>
    </lineage>
</organism>
<protein>
    <recommendedName>
        <fullName evidence="4">Terminase small subunit</fullName>
    </recommendedName>
</protein>
<reference evidence="2 3" key="1">
    <citation type="submission" date="2019-05" db="EMBL/GenBank/DDBJ databases">
        <authorList>
            <person name="Derk J.T."/>
            <person name="Gurtovaia V."/>
            <person name="Hoskins I.B.W."/>
            <person name="Meyer D.A."/>
            <person name="Wheatley K.M."/>
            <person name="Pape-Zambito D.A."/>
            <person name="Garlena R.A."/>
            <person name="Russell D.A."/>
            <person name="Pope W.H."/>
            <person name="Jacobs-Sera D."/>
            <person name="Hatfull G.F."/>
        </authorList>
    </citation>
    <scope>NUCLEOTIDE SEQUENCE [LARGE SCALE GENOMIC DNA]</scope>
</reference>
<proteinExistence type="predicted"/>
<evidence type="ECO:0000313" key="2">
    <source>
        <dbReference type="EMBL" id="QDH92106.1"/>
    </source>
</evidence>
<evidence type="ECO:0000256" key="1">
    <source>
        <dbReference type="SAM" id="MobiDB-lite"/>
    </source>
</evidence>
<dbReference type="InterPro" id="IPR057972">
    <property type="entry name" value="Terminase_7"/>
</dbReference>
<gene>
    <name evidence="2" type="primary">1</name>
    <name evidence="2" type="ORF">SEA_DUBU_1</name>
</gene>
<dbReference type="EMBL" id="MK937595">
    <property type="protein sequence ID" value="QDH92106.1"/>
    <property type="molecule type" value="Genomic_DNA"/>
</dbReference>
<evidence type="ECO:0008006" key="4">
    <source>
        <dbReference type="Google" id="ProtNLM"/>
    </source>
</evidence>
<dbReference type="KEGG" id="vg:77931354"/>
<evidence type="ECO:0000313" key="3">
    <source>
        <dbReference type="Proteomes" id="UP000316735"/>
    </source>
</evidence>